<organism evidence="1 2">
    <name type="scientific">Gossypium stocksii</name>
    <dbReference type="NCBI Taxonomy" id="47602"/>
    <lineage>
        <taxon>Eukaryota</taxon>
        <taxon>Viridiplantae</taxon>
        <taxon>Streptophyta</taxon>
        <taxon>Embryophyta</taxon>
        <taxon>Tracheophyta</taxon>
        <taxon>Spermatophyta</taxon>
        <taxon>Magnoliopsida</taxon>
        <taxon>eudicotyledons</taxon>
        <taxon>Gunneridae</taxon>
        <taxon>Pentapetalae</taxon>
        <taxon>rosids</taxon>
        <taxon>malvids</taxon>
        <taxon>Malvales</taxon>
        <taxon>Malvaceae</taxon>
        <taxon>Malvoideae</taxon>
        <taxon>Gossypium</taxon>
    </lineage>
</organism>
<evidence type="ECO:0000313" key="2">
    <source>
        <dbReference type="Proteomes" id="UP000828251"/>
    </source>
</evidence>
<dbReference type="Proteomes" id="UP000828251">
    <property type="component" value="Unassembled WGS sequence"/>
</dbReference>
<name>A0A9D3WLH1_9ROSI</name>
<dbReference type="AlphaFoldDB" id="A0A9D3WLH1"/>
<keyword evidence="2" id="KW-1185">Reference proteome</keyword>
<dbReference type="OrthoDB" id="10423735at2759"/>
<comment type="caution">
    <text evidence="1">The sequence shown here is derived from an EMBL/GenBank/DDBJ whole genome shotgun (WGS) entry which is preliminary data.</text>
</comment>
<gene>
    <name evidence="1" type="ORF">J1N35_002303</name>
</gene>
<evidence type="ECO:0000313" key="1">
    <source>
        <dbReference type="EMBL" id="KAH1130925.1"/>
    </source>
</evidence>
<sequence length="127" mass="14533">MQARVGASQNGRLKANKLYSQIVYARRNRIIMDKGTRQDVLPTKAVKEENTSFDEQIFGTKEWDSQVCKSDLVENAAKVENELLEQSQLETNHIRTAKNLMNDSYLQHRVQGGVLKIGQPCWCYIFG</sequence>
<accession>A0A9D3WLH1</accession>
<protein>
    <submittedName>
        <fullName evidence="1">Uncharacterized protein</fullName>
    </submittedName>
</protein>
<dbReference type="EMBL" id="JAIQCV010000001">
    <property type="protein sequence ID" value="KAH1130925.1"/>
    <property type="molecule type" value="Genomic_DNA"/>
</dbReference>
<reference evidence="1 2" key="1">
    <citation type="journal article" date="2021" name="Plant Biotechnol. J.">
        <title>Multi-omics assisted identification of the key and species-specific regulatory components of drought-tolerant mechanisms in Gossypium stocksii.</title>
        <authorList>
            <person name="Yu D."/>
            <person name="Ke L."/>
            <person name="Zhang D."/>
            <person name="Wu Y."/>
            <person name="Sun Y."/>
            <person name="Mei J."/>
            <person name="Sun J."/>
            <person name="Sun Y."/>
        </authorList>
    </citation>
    <scope>NUCLEOTIDE SEQUENCE [LARGE SCALE GENOMIC DNA]</scope>
    <source>
        <strain evidence="2">cv. E1</strain>
        <tissue evidence="1">Leaf</tissue>
    </source>
</reference>
<proteinExistence type="predicted"/>